<evidence type="ECO:0000313" key="1">
    <source>
        <dbReference type="EMBL" id="OEV13205.1"/>
    </source>
</evidence>
<accession>A0A1E7LAE1</accession>
<sequence length="69" mass="6971">MEAKTEAAESERECESCGRGQVVIAQYGISLAALGLSSRFCTNCVAAELAALGLAVPKAAGDEPAAEAL</sequence>
<dbReference type="Proteomes" id="UP000176005">
    <property type="component" value="Unassembled WGS sequence"/>
</dbReference>
<dbReference type="EMBL" id="LJGW01000092">
    <property type="protein sequence ID" value="OEV13205.1"/>
    <property type="molecule type" value="Genomic_DNA"/>
</dbReference>
<comment type="caution">
    <text evidence="1">The sequence shown here is derived from an EMBL/GenBank/DDBJ whole genome shotgun (WGS) entry which is preliminary data.</text>
</comment>
<proteinExistence type="predicted"/>
<reference evidence="1 2" key="1">
    <citation type="journal article" date="2016" name="Front. Microbiol.">
        <title>Comparative Genomics Analysis of Streptomyces Species Reveals Their Adaptation to the Marine Environment and Their Diversity at the Genomic Level.</title>
        <authorList>
            <person name="Tian X."/>
            <person name="Zhang Z."/>
            <person name="Yang T."/>
            <person name="Chen M."/>
            <person name="Li J."/>
            <person name="Chen F."/>
            <person name="Yang J."/>
            <person name="Li W."/>
            <person name="Zhang B."/>
            <person name="Zhang Z."/>
            <person name="Wu J."/>
            <person name="Zhang C."/>
            <person name="Long L."/>
            <person name="Xiao J."/>
        </authorList>
    </citation>
    <scope>NUCLEOTIDE SEQUENCE [LARGE SCALE GENOMIC DNA]</scope>
    <source>
        <strain evidence="1 2">SCSIO 10429</strain>
    </source>
</reference>
<protein>
    <submittedName>
        <fullName evidence="1">Uncharacterized protein</fullName>
    </submittedName>
</protein>
<dbReference type="AlphaFoldDB" id="A0A1E7LAE1"/>
<organism evidence="1 2">
    <name type="scientific">Streptomyces nanshensis</name>
    <dbReference type="NCBI Taxonomy" id="518642"/>
    <lineage>
        <taxon>Bacteria</taxon>
        <taxon>Bacillati</taxon>
        <taxon>Actinomycetota</taxon>
        <taxon>Actinomycetes</taxon>
        <taxon>Kitasatosporales</taxon>
        <taxon>Streptomycetaceae</taxon>
        <taxon>Streptomyces</taxon>
    </lineage>
</organism>
<name>A0A1E7LAE1_9ACTN</name>
<evidence type="ECO:0000313" key="2">
    <source>
        <dbReference type="Proteomes" id="UP000176005"/>
    </source>
</evidence>
<dbReference type="RefSeq" id="WP_070015326.1">
    <property type="nucleotide sequence ID" value="NZ_LJGW01000092.1"/>
</dbReference>
<keyword evidence="2" id="KW-1185">Reference proteome</keyword>
<gene>
    <name evidence="1" type="ORF">AN218_04625</name>
</gene>